<proteinExistence type="predicted"/>
<comment type="caution">
    <text evidence="1">The sequence shown here is derived from an EMBL/GenBank/DDBJ whole genome shotgun (WGS) entry which is preliminary data.</text>
</comment>
<accession>A0ACB5T2N3</accession>
<evidence type="ECO:0000313" key="2">
    <source>
        <dbReference type="Proteomes" id="UP001165064"/>
    </source>
</evidence>
<sequence>MAKLSGILLFDEAVVLQAIIPKFPTPALSFIYTLTAELKTSLSGFLNAYKKFLHLTPGASTAILKLAKDEEDAKRTVNAVNNHNGNGNGNGNGGKKKKGRHGGRYPKSKYLRNDRYCSYPCYNCGKEGHSLFQHRCTKYAEVKKLLSDGAKRRDVFNKYKDAFEKRSVNSIHYHHLGSILIVVVV</sequence>
<dbReference type="Proteomes" id="UP001165064">
    <property type="component" value="Unassembled WGS sequence"/>
</dbReference>
<organism evidence="1 2">
    <name type="scientific">Ambrosiozyma monospora</name>
    <name type="common">Yeast</name>
    <name type="synonym">Endomycopsis monosporus</name>
    <dbReference type="NCBI Taxonomy" id="43982"/>
    <lineage>
        <taxon>Eukaryota</taxon>
        <taxon>Fungi</taxon>
        <taxon>Dikarya</taxon>
        <taxon>Ascomycota</taxon>
        <taxon>Saccharomycotina</taxon>
        <taxon>Pichiomycetes</taxon>
        <taxon>Pichiales</taxon>
        <taxon>Pichiaceae</taxon>
        <taxon>Ambrosiozyma</taxon>
    </lineage>
</organism>
<gene>
    <name evidence="1" type="ORF">Amon02_000424500</name>
</gene>
<name>A0ACB5T2N3_AMBMO</name>
<dbReference type="EMBL" id="BSXS01002864">
    <property type="protein sequence ID" value="GME80027.1"/>
    <property type="molecule type" value="Genomic_DNA"/>
</dbReference>
<protein>
    <submittedName>
        <fullName evidence="1">Unnamed protein product</fullName>
    </submittedName>
</protein>
<reference evidence="1" key="1">
    <citation type="submission" date="2023-04" db="EMBL/GenBank/DDBJ databases">
        <title>Ambrosiozyma monospora NBRC 10751.</title>
        <authorList>
            <person name="Ichikawa N."/>
            <person name="Sato H."/>
            <person name="Tonouchi N."/>
        </authorList>
    </citation>
    <scope>NUCLEOTIDE SEQUENCE</scope>
    <source>
        <strain evidence="1">NBRC 10751</strain>
    </source>
</reference>
<evidence type="ECO:0000313" key="1">
    <source>
        <dbReference type="EMBL" id="GME80027.1"/>
    </source>
</evidence>
<keyword evidence="2" id="KW-1185">Reference proteome</keyword>